<dbReference type="CDD" id="cd18793">
    <property type="entry name" value="SF2_C_SNF"/>
    <property type="match status" value="1"/>
</dbReference>
<dbReference type="InterPro" id="IPR049730">
    <property type="entry name" value="SNF2/RAD54-like_C"/>
</dbReference>
<feature type="domain" description="Helicase ATP-binding" evidence="3">
    <location>
        <begin position="1"/>
        <end position="59"/>
    </location>
</feature>
<dbReference type="InterPro" id="IPR014001">
    <property type="entry name" value="Helicase_ATP-bd"/>
</dbReference>
<feature type="non-terminal residue" evidence="5">
    <location>
        <position position="695"/>
    </location>
</feature>
<dbReference type="PROSITE" id="PS51194">
    <property type="entry name" value="HELICASE_CTER"/>
    <property type="match status" value="1"/>
</dbReference>
<keyword evidence="5" id="KW-0347">Helicase</keyword>
<dbReference type="GO" id="GO:0016787">
    <property type="term" value="F:hydrolase activity"/>
    <property type="evidence" value="ECO:0007669"/>
    <property type="project" value="UniProtKB-KW"/>
</dbReference>
<keyword evidence="1" id="KW-0378">Hydrolase</keyword>
<dbReference type="EMBL" id="DSDK01000063">
    <property type="protein sequence ID" value="HDR50199.1"/>
    <property type="molecule type" value="Genomic_DNA"/>
</dbReference>
<protein>
    <submittedName>
        <fullName evidence="5">Helicase</fullName>
    </submittedName>
</protein>
<reference evidence="5" key="1">
    <citation type="journal article" date="2020" name="mSystems">
        <title>Genome- and Community-Level Interaction Insights into Carbon Utilization and Element Cycling Functions of Hydrothermarchaeota in Hydrothermal Sediment.</title>
        <authorList>
            <person name="Zhou Z."/>
            <person name="Liu Y."/>
            <person name="Xu W."/>
            <person name="Pan J."/>
            <person name="Luo Z.H."/>
            <person name="Li M."/>
        </authorList>
    </citation>
    <scope>NUCLEOTIDE SEQUENCE [LARGE SCALE GENOMIC DNA]</scope>
    <source>
        <strain evidence="5">SpSt-1217</strain>
    </source>
</reference>
<dbReference type="PROSITE" id="PS51192">
    <property type="entry name" value="HELICASE_ATP_BIND_1"/>
    <property type="match status" value="1"/>
</dbReference>
<dbReference type="SUPFAM" id="SSF52540">
    <property type="entry name" value="P-loop containing nucleoside triphosphate hydrolases"/>
    <property type="match status" value="2"/>
</dbReference>
<evidence type="ECO:0000259" key="3">
    <source>
        <dbReference type="PROSITE" id="PS51192"/>
    </source>
</evidence>
<dbReference type="InterPro" id="IPR038718">
    <property type="entry name" value="SNF2-like_sf"/>
</dbReference>
<feature type="coiled-coil region" evidence="2">
    <location>
        <begin position="173"/>
        <end position="200"/>
    </location>
</feature>
<proteinExistence type="predicted"/>
<feature type="domain" description="Helicase C-terminal" evidence="4">
    <location>
        <begin position="338"/>
        <end position="550"/>
    </location>
</feature>
<evidence type="ECO:0000259" key="4">
    <source>
        <dbReference type="PROSITE" id="PS51194"/>
    </source>
</evidence>
<dbReference type="InterPro" id="IPR001650">
    <property type="entry name" value="Helicase_C-like"/>
</dbReference>
<dbReference type="Proteomes" id="UP000886047">
    <property type="component" value="Unassembled WGS sequence"/>
</dbReference>
<accession>A0A831L8Y5</accession>
<dbReference type="PANTHER" id="PTHR45766:SF6">
    <property type="entry name" value="SWI_SNF-RELATED MATRIX-ASSOCIATED ACTIN-DEPENDENT REGULATOR OF CHROMATIN SUBFAMILY A-LIKE PROTEIN 1"/>
    <property type="match status" value="1"/>
</dbReference>
<dbReference type="AlphaFoldDB" id="A0A831L8Y5"/>
<evidence type="ECO:0000313" key="5">
    <source>
        <dbReference type="EMBL" id="HDR50199.1"/>
    </source>
</evidence>
<organism evidence="5">
    <name type="scientific">Mariniphaga anaerophila</name>
    <dbReference type="NCBI Taxonomy" id="1484053"/>
    <lineage>
        <taxon>Bacteria</taxon>
        <taxon>Pseudomonadati</taxon>
        <taxon>Bacteroidota</taxon>
        <taxon>Bacteroidia</taxon>
        <taxon>Marinilabiliales</taxon>
        <taxon>Prolixibacteraceae</taxon>
        <taxon>Mariniphaga</taxon>
    </lineage>
</organism>
<keyword evidence="2" id="KW-0175">Coiled coil</keyword>
<dbReference type="PANTHER" id="PTHR45766">
    <property type="entry name" value="DNA ANNEALING HELICASE AND ENDONUCLEASE ZRANB3 FAMILY MEMBER"/>
    <property type="match status" value="1"/>
</dbReference>
<dbReference type="Gene3D" id="3.40.50.300">
    <property type="entry name" value="P-loop containing nucleotide triphosphate hydrolases"/>
    <property type="match status" value="1"/>
</dbReference>
<gene>
    <name evidence="5" type="ORF">ENN90_01065</name>
</gene>
<comment type="caution">
    <text evidence="5">The sequence shown here is derived from an EMBL/GenBank/DDBJ whole genome shotgun (WGS) entry which is preliminary data.</text>
</comment>
<feature type="coiled-coil region" evidence="2">
    <location>
        <begin position="551"/>
        <end position="612"/>
    </location>
</feature>
<dbReference type="GO" id="GO:0004386">
    <property type="term" value="F:helicase activity"/>
    <property type="evidence" value="ECO:0007669"/>
    <property type="project" value="UniProtKB-KW"/>
</dbReference>
<feature type="non-terminal residue" evidence="5">
    <location>
        <position position="1"/>
    </location>
</feature>
<sequence>LFVIDESHNLRNHKSQRYKCLIENVLKKNEDVKTLLLSATPINNSLLDIRNQFKIFVKGDIHGFSEMLDIRNIDATFRLAKKAFNEWVEEPQSKIGDLIKNLDSSFFKLTDSLTVSRTRKMISNHNSDFSFPEKAKPENLFITPKHIGNFESFEELIDHFPPMLSGYQPAFYAESFIEKRKKLEAKMKGEKRDVSVLEDEQQRDQFLVKMIYILMVKRLESSWKAFQSTVEFIHAHHQNALNRIISYEKTKTNQQISIETPEYEDEDLERIIDSFTLGKKRKVKLSDIDKAGMMKYYKRDLKKDIDALDTLKLNLARFETKIENETALPENHKSVDVKMEALIERIIQKQRKKNKKVLIFTVFTDTANYIFDQLKSRGFKNFATVNGQYAKTWNGETESKLFEPVLDRFAPYTKLFMEKEWKQFIPDSDENKKQFEEWKQWVVENHNPTAEKLRNPIDILIATDVLSEGQNLQDCDLVVNYDIHWNPVRVIQRMGRIDRLGSPNEMVYGINFWPSSSIENYLNLKGRIEQRMAAMQLAGSEVNIEFTDSFKEMAEDEKLEEKQNARMLKQMETTWNDIEEQAQTLGFDDLSLEIYRQELAEELKENQKLYSETPLGIFTGFKKVKETCPVPGLIALLGYPARSLKIAEGYKSYDLIYINNQGNPVKLNQKEVLESLSNHQDEPRFVEKLIDQGNP</sequence>
<evidence type="ECO:0000256" key="1">
    <source>
        <dbReference type="ARBA" id="ARBA00022801"/>
    </source>
</evidence>
<dbReference type="SMART" id="SM00490">
    <property type="entry name" value="HELICc"/>
    <property type="match status" value="1"/>
</dbReference>
<keyword evidence="5" id="KW-0067">ATP-binding</keyword>
<dbReference type="InterPro" id="IPR027417">
    <property type="entry name" value="P-loop_NTPase"/>
</dbReference>
<evidence type="ECO:0000256" key="2">
    <source>
        <dbReference type="SAM" id="Coils"/>
    </source>
</evidence>
<dbReference type="Pfam" id="PF00271">
    <property type="entry name" value="Helicase_C"/>
    <property type="match status" value="1"/>
</dbReference>
<dbReference type="Gene3D" id="3.40.50.10810">
    <property type="entry name" value="Tandem AAA-ATPase domain"/>
    <property type="match status" value="1"/>
</dbReference>
<name>A0A831L8Y5_9BACT</name>
<keyword evidence="5" id="KW-0547">Nucleotide-binding</keyword>